<dbReference type="RefSeq" id="WP_081617507.1">
    <property type="nucleotide sequence ID" value="NZ_AP023410.1"/>
</dbReference>
<sequence>MQKKYEASTKSKKTHVKYNRFYDLLEIKPTYVYKKYSKKTKYLKNNNINNKKLKISYMIIAHEIDVQLRLLLESLLLDVRSIIYVHIDAKIKFDKNGLLFKNERVVFIKNRVRVNWGGFSMVNAMKNLIREALKDIESDRFVLISGSCFPIKFPVKINDELLRNNGNLFSVWGEINPENLSSEGFGRYSVTKFQPCDVEILNPKKSIIHSRIWNFYKKFSGKIPLERKVSLSDLWRGSQFFAANREVAEWFVKSHPDLDHILKWSLAPDEIYFNTLYIRYLRRSGENFRRILPSATEQRTHYIKKTVPTERTLRQKLFESIDLRKLNKIDLPEVLASSCFFARKCNSEISKEIERLWRKEI</sequence>
<reference evidence="6 7" key="1">
    <citation type="journal article" date="2011" name="Microbiology">
        <title>Transcriptome response to different carbon sources in Acetobacter aceti.</title>
        <authorList>
            <person name="Sakurai K."/>
            <person name="Arai H."/>
            <person name="Ishii M."/>
            <person name="Igarashi Y."/>
        </authorList>
    </citation>
    <scope>NUCLEOTIDE SEQUENCE [LARGE SCALE GENOMIC DNA]</scope>
    <source>
        <strain evidence="6 7">NBRC 14818</strain>
    </source>
</reference>
<dbReference type="Proteomes" id="UP000516424">
    <property type="component" value="Chromosome"/>
</dbReference>
<evidence type="ECO:0000256" key="3">
    <source>
        <dbReference type="ARBA" id="ARBA00022679"/>
    </source>
</evidence>
<dbReference type="EMBL" id="AP023410">
    <property type="protein sequence ID" value="BCK75521.1"/>
    <property type="molecule type" value="Genomic_DNA"/>
</dbReference>
<evidence type="ECO:0000256" key="4">
    <source>
        <dbReference type="ARBA" id="ARBA00023136"/>
    </source>
</evidence>
<gene>
    <name evidence="6" type="ORF">EMQ_1127</name>
</gene>
<keyword evidence="3 6" id="KW-0808">Transferase</keyword>
<dbReference type="Pfam" id="PF02485">
    <property type="entry name" value="Branch"/>
    <property type="match status" value="1"/>
</dbReference>
<keyword evidence="7" id="KW-1185">Reference proteome</keyword>
<dbReference type="InterPro" id="IPR044174">
    <property type="entry name" value="BC10-like"/>
</dbReference>
<keyword evidence="5" id="KW-0325">Glycoprotein</keyword>
<dbReference type="PANTHER" id="PTHR31042">
    <property type="entry name" value="CORE-2/I-BRANCHING BETA-1,6-N-ACETYLGLUCOSAMINYLTRANSFERASE FAMILY PROTEIN-RELATED"/>
    <property type="match status" value="1"/>
</dbReference>
<dbReference type="InterPro" id="IPR003406">
    <property type="entry name" value="Glyco_trans_14"/>
</dbReference>
<proteinExistence type="predicted"/>
<keyword evidence="4" id="KW-0472">Membrane</keyword>
<name>A0AB33ICL7_ACEAC</name>
<evidence type="ECO:0000256" key="5">
    <source>
        <dbReference type="ARBA" id="ARBA00023180"/>
    </source>
</evidence>
<evidence type="ECO:0000256" key="2">
    <source>
        <dbReference type="ARBA" id="ARBA00022676"/>
    </source>
</evidence>
<dbReference type="GO" id="GO:0016020">
    <property type="term" value="C:membrane"/>
    <property type="evidence" value="ECO:0007669"/>
    <property type="project" value="UniProtKB-SubCell"/>
</dbReference>
<accession>A0AB33ICL7</accession>
<comment type="subcellular location">
    <subcellularLocation>
        <location evidence="1">Membrane</location>
        <topology evidence="1">Single-pass type II membrane protein</topology>
    </subcellularLocation>
</comment>
<dbReference type="AlphaFoldDB" id="A0AB33ICL7"/>
<evidence type="ECO:0000313" key="7">
    <source>
        <dbReference type="Proteomes" id="UP000516424"/>
    </source>
</evidence>
<organism evidence="6 7">
    <name type="scientific">Acetobacter aceti NBRC 14818</name>
    <dbReference type="NCBI Taxonomy" id="887700"/>
    <lineage>
        <taxon>Bacteria</taxon>
        <taxon>Pseudomonadati</taxon>
        <taxon>Pseudomonadota</taxon>
        <taxon>Alphaproteobacteria</taxon>
        <taxon>Acetobacterales</taxon>
        <taxon>Acetobacteraceae</taxon>
        <taxon>Acetobacter</taxon>
        <taxon>Acetobacter subgen. Acetobacter</taxon>
    </lineage>
</organism>
<keyword evidence="2" id="KW-0328">Glycosyltransferase</keyword>
<dbReference type="GO" id="GO:0016757">
    <property type="term" value="F:glycosyltransferase activity"/>
    <property type="evidence" value="ECO:0007669"/>
    <property type="project" value="UniProtKB-KW"/>
</dbReference>
<evidence type="ECO:0000256" key="1">
    <source>
        <dbReference type="ARBA" id="ARBA00004606"/>
    </source>
</evidence>
<protein>
    <submittedName>
        <fullName evidence="6">Glycosyl transferase</fullName>
    </submittedName>
</protein>
<evidence type="ECO:0000313" key="6">
    <source>
        <dbReference type="EMBL" id="BCK75521.1"/>
    </source>
</evidence>
<dbReference type="PANTHER" id="PTHR31042:SF8">
    <property type="entry name" value="CORE-2_I-BRANCHING BETA-1,6-N-ACETYLGLUCOSAMINYLTRANSFERASE FAMILY PROTEIN"/>
    <property type="match status" value="1"/>
</dbReference>